<dbReference type="GO" id="GO:0003700">
    <property type="term" value="F:DNA-binding transcription factor activity"/>
    <property type="evidence" value="ECO:0007669"/>
    <property type="project" value="InterPro"/>
</dbReference>
<protein>
    <submittedName>
        <fullName evidence="5">GntR family transcriptional regulator</fullName>
    </submittedName>
</protein>
<keyword evidence="3" id="KW-0804">Transcription</keyword>
<evidence type="ECO:0000259" key="4">
    <source>
        <dbReference type="PROSITE" id="PS50949"/>
    </source>
</evidence>
<reference evidence="5 6" key="1">
    <citation type="submission" date="2014-05" db="EMBL/GenBank/DDBJ databases">
        <title>Draft genome sequence of Amycolatopsis rifamycinica DSM 46095.</title>
        <authorList>
            <person name="Lal R."/>
            <person name="Saxena A."/>
            <person name="Kumari R."/>
            <person name="Mukherjee U."/>
            <person name="Singh P."/>
            <person name="Sangwan N."/>
            <person name="Mahato N.K."/>
        </authorList>
    </citation>
    <scope>NUCLEOTIDE SEQUENCE [LARGE SCALE GENOMIC DNA]</scope>
    <source>
        <strain evidence="5 6">DSM 46095</strain>
    </source>
</reference>
<dbReference type="AlphaFoldDB" id="A0A066U907"/>
<name>A0A066U907_9PSEU</name>
<dbReference type="PANTHER" id="PTHR38445">
    <property type="entry name" value="HTH-TYPE TRANSCRIPTIONAL REPRESSOR YTRA"/>
    <property type="match status" value="1"/>
</dbReference>
<feature type="domain" description="HTH gntR-type" evidence="4">
    <location>
        <begin position="11"/>
        <end position="79"/>
    </location>
</feature>
<dbReference type="SMART" id="SM00345">
    <property type="entry name" value="HTH_GNTR"/>
    <property type="match status" value="1"/>
</dbReference>
<evidence type="ECO:0000313" key="5">
    <source>
        <dbReference type="EMBL" id="KDN20663.1"/>
    </source>
</evidence>
<keyword evidence="1" id="KW-0805">Transcription regulation</keyword>
<gene>
    <name evidence="5" type="ORF">DV20_18400</name>
</gene>
<dbReference type="InterPro" id="IPR000524">
    <property type="entry name" value="Tscrpt_reg_HTH_GntR"/>
</dbReference>
<keyword evidence="6" id="KW-1185">Reference proteome</keyword>
<dbReference type="Pfam" id="PF00392">
    <property type="entry name" value="GntR"/>
    <property type="match status" value="1"/>
</dbReference>
<dbReference type="SUPFAM" id="SSF46785">
    <property type="entry name" value="Winged helix' DNA-binding domain"/>
    <property type="match status" value="1"/>
</dbReference>
<evidence type="ECO:0000256" key="2">
    <source>
        <dbReference type="ARBA" id="ARBA00023125"/>
    </source>
</evidence>
<dbReference type="CDD" id="cd07377">
    <property type="entry name" value="WHTH_GntR"/>
    <property type="match status" value="1"/>
</dbReference>
<dbReference type="PANTHER" id="PTHR38445:SF7">
    <property type="entry name" value="GNTR-FAMILY TRANSCRIPTIONAL REGULATOR"/>
    <property type="match status" value="1"/>
</dbReference>
<dbReference type="GO" id="GO:0003677">
    <property type="term" value="F:DNA binding"/>
    <property type="evidence" value="ECO:0007669"/>
    <property type="project" value="UniProtKB-KW"/>
</dbReference>
<dbReference type="InterPro" id="IPR036388">
    <property type="entry name" value="WH-like_DNA-bd_sf"/>
</dbReference>
<evidence type="ECO:0000313" key="6">
    <source>
        <dbReference type="Proteomes" id="UP000027345"/>
    </source>
</evidence>
<sequence>MLVHIDPSSTVPLFEQVAASLRRSLADGHPAPGQQLPPARELAAALEINVHTVLRAYALLRDEGLIDLRRRRGAVVIGGAPTRARLAELAEDLVREAKRAGVGLDELTGVLKEKYS</sequence>
<dbReference type="STRING" id="287986.DV20_18400"/>
<dbReference type="eggNOG" id="COG1725">
    <property type="taxonomic scope" value="Bacteria"/>
</dbReference>
<evidence type="ECO:0000256" key="1">
    <source>
        <dbReference type="ARBA" id="ARBA00023015"/>
    </source>
</evidence>
<proteinExistence type="predicted"/>
<evidence type="ECO:0000256" key="3">
    <source>
        <dbReference type="ARBA" id="ARBA00023163"/>
    </source>
</evidence>
<dbReference type="Gene3D" id="1.10.10.10">
    <property type="entry name" value="Winged helix-like DNA-binding domain superfamily/Winged helix DNA-binding domain"/>
    <property type="match status" value="1"/>
</dbReference>
<dbReference type="EMBL" id="JMQI01000039">
    <property type="protein sequence ID" value="KDN20663.1"/>
    <property type="molecule type" value="Genomic_DNA"/>
</dbReference>
<accession>A0A066U907</accession>
<comment type="caution">
    <text evidence="5">The sequence shown here is derived from an EMBL/GenBank/DDBJ whole genome shotgun (WGS) entry which is preliminary data.</text>
</comment>
<organism evidence="5 6">
    <name type="scientific">Amycolatopsis rifamycinica</name>
    <dbReference type="NCBI Taxonomy" id="287986"/>
    <lineage>
        <taxon>Bacteria</taxon>
        <taxon>Bacillati</taxon>
        <taxon>Actinomycetota</taxon>
        <taxon>Actinomycetes</taxon>
        <taxon>Pseudonocardiales</taxon>
        <taxon>Pseudonocardiaceae</taxon>
        <taxon>Amycolatopsis</taxon>
    </lineage>
</organism>
<dbReference type="Proteomes" id="UP000027345">
    <property type="component" value="Unassembled WGS sequence"/>
</dbReference>
<dbReference type="RefSeq" id="WP_043781756.1">
    <property type="nucleotide sequence ID" value="NZ_JMQI01000039.1"/>
</dbReference>
<dbReference type="InterPro" id="IPR036390">
    <property type="entry name" value="WH_DNA-bd_sf"/>
</dbReference>
<dbReference type="PROSITE" id="PS50949">
    <property type="entry name" value="HTH_GNTR"/>
    <property type="match status" value="1"/>
</dbReference>
<dbReference type="OrthoDB" id="3192286at2"/>
<keyword evidence="2" id="KW-0238">DNA-binding</keyword>